<keyword evidence="2" id="KW-0479">Metal-binding</keyword>
<comment type="caution">
    <text evidence="6">The sequence shown here is derived from an EMBL/GenBank/DDBJ whole genome shotgun (WGS) entry which is preliminary data.</text>
</comment>
<evidence type="ECO:0000256" key="5">
    <source>
        <dbReference type="ARBA" id="ARBA00023242"/>
    </source>
</evidence>
<keyword evidence="5" id="KW-0539">Nucleus</keyword>
<dbReference type="GO" id="GO:0008270">
    <property type="term" value="F:zinc ion binding"/>
    <property type="evidence" value="ECO:0007669"/>
    <property type="project" value="UniProtKB-KW"/>
</dbReference>
<dbReference type="SUPFAM" id="SSF53098">
    <property type="entry name" value="Ribonuclease H-like"/>
    <property type="match status" value="1"/>
</dbReference>
<sequence length="312" mass="35204">MQKASDVEARLREVLKDIPGQISVTFDAWTSKAYDPYLLVTAHDIDSPPGKPEEWELKAKVIGFTEIEENHSSANTAAVILHVVDHYGLRGKLGWLTSDNALTNNKAMRVLQQVLNRKGRRWLAKQQRGRCMEHIMHLGAKAVIDAICPNPAFRKVKKVEDSNNDDTEDDDDDNEWIAVAEEEVPDNEEVDEAVDFDAGDLLGKILAFVNQVRASPQAKSYFSKVCKEEGLKPLELIKWVHTCWGSMCDLIKQILDNKLTVTKFCLVADASKKVPKLRNEEYSDCLNGSFLSSSMRFCQSLERLSLETYSMV</sequence>
<evidence type="ECO:0000256" key="1">
    <source>
        <dbReference type="ARBA" id="ARBA00004123"/>
    </source>
</evidence>
<dbReference type="GO" id="GO:0005634">
    <property type="term" value="C:nucleus"/>
    <property type="evidence" value="ECO:0007669"/>
    <property type="project" value="UniProtKB-SubCell"/>
</dbReference>
<protein>
    <submittedName>
        <fullName evidence="6">Uncharacterized protein</fullName>
    </submittedName>
</protein>
<dbReference type="InterPro" id="IPR012337">
    <property type="entry name" value="RNaseH-like_sf"/>
</dbReference>
<organism evidence="6 7">
    <name type="scientific">Hermanssonia centrifuga</name>
    <dbReference type="NCBI Taxonomy" id="98765"/>
    <lineage>
        <taxon>Eukaryota</taxon>
        <taxon>Fungi</taxon>
        <taxon>Dikarya</taxon>
        <taxon>Basidiomycota</taxon>
        <taxon>Agaricomycotina</taxon>
        <taxon>Agaricomycetes</taxon>
        <taxon>Polyporales</taxon>
        <taxon>Meruliaceae</taxon>
        <taxon>Hermanssonia</taxon>
    </lineage>
</organism>
<evidence type="ECO:0000256" key="2">
    <source>
        <dbReference type="ARBA" id="ARBA00022723"/>
    </source>
</evidence>
<dbReference type="Proteomes" id="UP000309038">
    <property type="component" value="Unassembled WGS sequence"/>
</dbReference>
<evidence type="ECO:0000256" key="4">
    <source>
        <dbReference type="ARBA" id="ARBA00022833"/>
    </source>
</evidence>
<proteinExistence type="predicted"/>
<comment type="subcellular location">
    <subcellularLocation>
        <location evidence="1">Nucleus</location>
    </subcellularLocation>
</comment>
<dbReference type="EMBL" id="SGPJ01000656">
    <property type="protein sequence ID" value="THG93460.1"/>
    <property type="molecule type" value="Genomic_DNA"/>
</dbReference>
<dbReference type="PANTHER" id="PTHR46481">
    <property type="entry name" value="ZINC FINGER BED DOMAIN-CONTAINING PROTEIN 4"/>
    <property type="match status" value="1"/>
</dbReference>
<dbReference type="PANTHER" id="PTHR46481:SF10">
    <property type="entry name" value="ZINC FINGER BED DOMAIN-CONTAINING PROTEIN 39"/>
    <property type="match status" value="1"/>
</dbReference>
<evidence type="ECO:0000313" key="7">
    <source>
        <dbReference type="Proteomes" id="UP000309038"/>
    </source>
</evidence>
<gene>
    <name evidence="6" type="ORF">EW026_g7784</name>
</gene>
<keyword evidence="7" id="KW-1185">Reference proteome</keyword>
<accession>A0A4S4K7P7</accession>
<evidence type="ECO:0000256" key="3">
    <source>
        <dbReference type="ARBA" id="ARBA00022771"/>
    </source>
</evidence>
<name>A0A4S4K7P7_9APHY</name>
<dbReference type="InterPro" id="IPR052035">
    <property type="entry name" value="ZnF_BED_domain_contain"/>
</dbReference>
<dbReference type="AlphaFoldDB" id="A0A4S4K7P7"/>
<reference evidence="6 7" key="1">
    <citation type="submission" date="2019-02" db="EMBL/GenBank/DDBJ databases">
        <title>Genome sequencing of the rare red list fungi Phlebia centrifuga.</title>
        <authorList>
            <person name="Buettner E."/>
            <person name="Kellner H."/>
        </authorList>
    </citation>
    <scope>NUCLEOTIDE SEQUENCE [LARGE SCALE GENOMIC DNA]</scope>
    <source>
        <strain evidence="6 7">DSM 108282</strain>
    </source>
</reference>
<keyword evidence="3" id="KW-0863">Zinc-finger</keyword>
<keyword evidence="4" id="KW-0862">Zinc</keyword>
<evidence type="ECO:0000313" key="6">
    <source>
        <dbReference type="EMBL" id="THG93460.1"/>
    </source>
</evidence>